<dbReference type="RefSeq" id="WP_010563114.1">
    <property type="nucleotide sequence ID" value="NZ_LT629689.1"/>
</dbReference>
<dbReference type="Proteomes" id="UP000182858">
    <property type="component" value="Chromosome I"/>
</dbReference>
<dbReference type="Pfam" id="PF13362">
    <property type="entry name" value="Toprim_3"/>
    <property type="match status" value="1"/>
</dbReference>
<proteinExistence type="predicted"/>
<name>A0A5C5QPD7_9PSED</name>
<reference evidence="3 5" key="2">
    <citation type="submission" date="2019-06" db="EMBL/GenBank/DDBJ databases">
        <title>Pseudomonas bimorpha sp. nov. isolated from bovine raw milk and skim milk concentrate.</title>
        <authorList>
            <person name="Hofmann K."/>
            <person name="Huptas C."/>
            <person name="Doll E."/>
            <person name="Scherer S."/>
            <person name="Wenning M."/>
        </authorList>
    </citation>
    <scope>NUCLEOTIDE SEQUENCE [LARGE SCALE GENOMIC DNA]</scope>
    <source>
        <strain evidence="3 5">DSM 17835</strain>
    </source>
</reference>
<evidence type="ECO:0000313" key="2">
    <source>
        <dbReference type="EMBL" id="SDF89504.1"/>
    </source>
</evidence>
<evidence type="ECO:0000313" key="4">
    <source>
        <dbReference type="Proteomes" id="UP000182858"/>
    </source>
</evidence>
<organism evidence="3 5">
    <name type="scientific">Pseudomonas extremaustralis</name>
    <dbReference type="NCBI Taxonomy" id="359110"/>
    <lineage>
        <taxon>Bacteria</taxon>
        <taxon>Pseudomonadati</taxon>
        <taxon>Pseudomonadota</taxon>
        <taxon>Gammaproteobacteria</taxon>
        <taxon>Pseudomonadales</taxon>
        <taxon>Pseudomonadaceae</taxon>
        <taxon>Pseudomonas</taxon>
    </lineage>
</organism>
<dbReference type="Proteomes" id="UP000317951">
    <property type="component" value="Unassembled WGS sequence"/>
</dbReference>
<keyword evidence="4" id="KW-1185">Reference proteome</keyword>
<evidence type="ECO:0000313" key="3">
    <source>
        <dbReference type="EMBL" id="TWS07039.1"/>
    </source>
</evidence>
<gene>
    <name evidence="3" type="ORF">FIV36_03730</name>
    <name evidence="2" type="ORF">SAMN05216591_4288</name>
</gene>
<dbReference type="OrthoDB" id="9763644at2"/>
<dbReference type="AlphaFoldDB" id="A0A5C5QPD7"/>
<accession>A0A5C5QPD7</accession>
<reference evidence="2 4" key="1">
    <citation type="submission" date="2016-10" db="EMBL/GenBank/DDBJ databases">
        <authorList>
            <person name="Varghese N."/>
            <person name="Submissions S."/>
        </authorList>
    </citation>
    <scope>NUCLEOTIDE SEQUENCE [LARGE SCALE GENOMIC DNA]</scope>
    <source>
        <strain evidence="2 4">DSM 17835</strain>
    </source>
</reference>
<feature type="domain" description="Toprim" evidence="1">
    <location>
        <begin position="189"/>
        <end position="284"/>
    </location>
</feature>
<dbReference type="CDD" id="cd01029">
    <property type="entry name" value="TOPRIM_primases"/>
    <property type="match status" value="1"/>
</dbReference>
<dbReference type="EMBL" id="LT629689">
    <property type="protein sequence ID" value="SDF89504.1"/>
    <property type="molecule type" value="Genomic_DNA"/>
</dbReference>
<dbReference type="InterPro" id="IPR034154">
    <property type="entry name" value="TOPRIM_DnaG/twinkle"/>
</dbReference>
<protein>
    <submittedName>
        <fullName evidence="2">DNA primase/helicase</fullName>
    </submittedName>
    <submittedName>
        <fullName evidence="3">Toprim domain-containing protein</fullName>
    </submittedName>
</protein>
<evidence type="ECO:0000313" key="5">
    <source>
        <dbReference type="Proteomes" id="UP000317951"/>
    </source>
</evidence>
<dbReference type="InterPro" id="IPR006171">
    <property type="entry name" value="TOPRIM_dom"/>
</dbReference>
<sequence>MTDAIILFRDALQASYGQLDWLPVPDGAIHRFRVPEDKPGTLNGWYVLYLDGIASGAFGSWKSGSASTWCSREPVDAREAAQIRERVDQARHQRKAEQLQRQQKASELADRWWRNARRANPDHPYLVAKSVRPHGLRQRGSDLLIPLYLDGRLINLQRIAPDGAKRFLPGGRVKGTYSPLGIIEPGSVLCICEGWATAASLHQHGGYVVAAAMNAGNLIPAAMGLRARYPGQPIVIAGDDDRLTDGNPGRSAANAAAAAVGGQVAFPEWPEGAPDDLTDFNDLANWKLTNGQA</sequence>
<dbReference type="EMBL" id="VFET01000002">
    <property type="protein sequence ID" value="TWS07039.1"/>
    <property type="molecule type" value="Genomic_DNA"/>
</dbReference>
<evidence type="ECO:0000259" key="1">
    <source>
        <dbReference type="Pfam" id="PF13362"/>
    </source>
</evidence>
<dbReference type="GeneID" id="78555660"/>